<name>A0A6L9L5A2_9BACT</name>
<reference evidence="2 3" key="1">
    <citation type="submission" date="2020-02" db="EMBL/GenBank/DDBJ databases">
        <title>Draft genome sequence of two Spirosoma agri KCTC 52727 and Spirosoma terrae KCTC 52035.</title>
        <authorList>
            <person name="Rojas J."/>
            <person name="Ambika Manirajan B."/>
            <person name="Suarez C."/>
            <person name="Ratering S."/>
            <person name="Schnell S."/>
        </authorList>
    </citation>
    <scope>NUCLEOTIDE SEQUENCE [LARGE SCALE GENOMIC DNA]</scope>
    <source>
        <strain evidence="2 3">KCTC 52035</strain>
    </source>
</reference>
<dbReference type="RefSeq" id="WP_163948305.1">
    <property type="nucleotide sequence ID" value="NZ_JAAFZH010000004.1"/>
</dbReference>
<keyword evidence="3" id="KW-1185">Reference proteome</keyword>
<dbReference type="AlphaFoldDB" id="A0A6L9L5A2"/>
<protein>
    <submittedName>
        <fullName evidence="2">Uncharacterized protein</fullName>
    </submittedName>
</protein>
<evidence type="ECO:0000256" key="1">
    <source>
        <dbReference type="SAM" id="MobiDB-lite"/>
    </source>
</evidence>
<proteinExistence type="predicted"/>
<accession>A0A6L9L5A2</accession>
<dbReference type="Proteomes" id="UP000474175">
    <property type="component" value="Unassembled WGS sequence"/>
</dbReference>
<evidence type="ECO:0000313" key="2">
    <source>
        <dbReference type="EMBL" id="NDU95726.1"/>
    </source>
</evidence>
<dbReference type="EMBL" id="JAAFZH010000004">
    <property type="protein sequence ID" value="NDU95726.1"/>
    <property type="molecule type" value="Genomic_DNA"/>
</dbReference>
<comment type="caution">
    <text evidence="2">The sequence shown here is derived from an EMBL/GenBank/DDBJ whole genome shotgun (WGS) entry which is preliminary data.</text>
</comment>
<evidence type="ECO:0000313" key="3">
    <source>
        <dbReference type="Proteomes" id="UP000474175"/>
    </source>
</evidence>
<feature type="region of interest" description="Disordered" evidence="1">
    <location>
        <begin position="1"/>
        <end position="29"/>
    </location>
</feature>
<sequence>MEFLPTNYKTTTDSKKQLAKPSKLAGRHSLSNKETWQAIYAGHKNPPPFKTWLAVIEASNKSIAEAVLSDRGGFWLPHRLGLLIINKRKVRGNQPFIDRVAFCKTGQKVPQLNLHTFGYTYCIKWVRLKKARLPLKYLFTFQAVRELNRSIKDRLDQGHDYLEGTYKFSSLQP</sequence>
<gene>
    <name evidence="2" type="ORF">GK108_12655</name>
</gene>
<organism evidence="2 3">
    <name type="scientific">Spirosoma terrae</name>
    <dbReference type="NCBI Taxonomy" id="1968276"/>
    <lineage>
        <taxon>Bacteria</taxon>
        <taxon>Pseudomonadati</taxon>
        <taxon>Bacteroidota</taxon>
        <taxon>Cytophagia</taxon>
        <taxon>Cytophagales</taxon>
        <taxon>Cytophagaceae</taxon>
        <taxon>Spirosoma</taxon>
    </lineage>
</organism>